<accession>A0A370DK48</accession>
<sequence length="101" mass="11019">MSISMSVAGDNKTATMKISGRFDFSLHNDFRKAYKDVNISAGQYAVDLSATEYLDSSALGMLLLLKEHADSQSSTVKLVGFSDEIKEILTIASFDKIFTLG</sequence>
<protein>
    <submittedName>
        <fullName evidence="2">Anti-anti-sigma factor</fullName>
    </submittedName>
</protein>
<name>A0A370DK48_9GAMM</name>
<evidence type="ECO:0000313" key="3">
    <source>
        <dbReference type="Proteomes" id="UP000254266"/>
    </source>
</evidence>
<organism evidence="2 3">
    <name type="scientific">endosymbiont of Galathealinum brachiosum</name>
    <dbReference type="NCBI Taxonomy" id="2200906"/>
    <lineage>
        <taxon>Bacteria</taxon>
        <taxon>Pseudomonadati</taxon>
        <taxon>Pseudomonadota</taxon>
        <taxon>Gammaproteobacteria</taxon>
        <taxon>sulfur-oxidizing symbionts</taxon>
    </lineage>
</organism>
<dbReference type="Pfam" id="PF13466">
    <property type="entry name" value="STAS_2"/>
    <property type="match status" value="1"/>
</dbReference>
<dbReference type="GO" id="GO:0043856">
    <property type="term" value="F:anti-sigma factor antagonist activity"/>
    <property type="evidence" value="ECO:0007669"/>
    <property type="project" value="TreeGrafter"/>
</dbReference>
<dbReference type="InterPro" id="IPR036513">
    <property type="entry name" value="STAS_dom_sf"/>
</dbReference>
<dbReference type="PANTHER" id="PTHR33495:SF15">
    <property type="entry name" value="STAS DOMAIN-CONTAINING PROTEIN"/>
    <property type="match status" value="1"/>
</dbReference>
<evidence type="ECO:0000313" key="2">
    <source>
        <dbReference type="EMBL" id="RDH84677.1"/>
    </source>
</evidence>
<dbReference type="PANTHER" id="PTHR33495">
    <property type="entry name" value="ANTI-SIGMA FACTOR ANTAGONIST TM_1081-RELATED-RELATED"/>
    <property type="match status" value="1"/>
</dbReference>
<proteinExistence type="predicted"/>
<dbReference type="InterPro" id="IPR002645">
    <property type="entry name" value="STAS_dom"/>
</dbReference>
<dbReference type="Gene3D" id="3.30.750.24">
    <property type="entry name" value="STAS domain"/>
    <property type="match status" value="1"/>
</dbReference>
<dbReference type="CDD" id="cd07043">
    <property type="entry name" value="STAS_anti-anti-sigma_factors"/>
    <property type="match status" value="1"/>
</dbReference>
<comment type="caution">
    <text evidence="2">The sequence shown here is derived from an EMBL/GenBank/DDBJ whole genome shotgun (WGS) entry which is preliminary data.</text>
</comment>
<dbReference type="SUPFAM" id="SSF52091">
    <property type="entry name" value="SpoIIaa-like"/>
    <property type="match status" value="1"/>
</dbReference>
<feature type="domain" description="STAS" evidence="1">
    <location>
        <begin position="3"/>
        <end position="101"/>
    </location>
</feature>
<dbReference type="Proteomes" id="UP000254266">
    <property type="component" value="Unassembled WGS sequence"/>
</dbReference>
<reference evidence="2 3" key="1">
    <citation type="journal article" date="2018" name="ISME J.">
        <title>Endosymbiont genomes yield clues of tubeworm success.</title>
        <authorList>
            <person name="Li Y."/>
            <person name="Liles M.R."/>
            <person name="Halanych K.M."/>
        </authorList>
    </citation>
    <scope>NUCLEOTIDE SEQUENCE [LARGE SCALE GENOMIC DNA]</scope>
    <source>
        <strain evidence="2">A1464</strain>
    </source>
</reference>
<dbReference type="PROSITE" id="PS50801">
    <property type="entry name" value="STAS"/>
    <property type="match status" value="1"/>
</dbReference>
<evidence type="ECO:0000259" key="1">
    <source>
        <dbReference type="PROSITE" id="PS50801"/>
    </source>
</evidence>
<keyword evidence="3" id="KW-1185">Reference proteome</keyword>
<dbReference type="EMBL" id="QFXC01000007">
    <property type="protein sequence ID" value="RDH84677.1"/>
    <property type="molecule type" value="Genomic_DNA"/>
</dbReference>
<dbReference type="InterPro" id="IPR058548">
    <property type="entry name" value="MlaB-like_STAS"/>
</dbReference>
<gene>
    <name evidence="2" type="ORF">DIZ80_04200</name>
</gene>
<dbReference type="AlphaFoldDB" id="A0A370DK48"/>